<proteinExistence type="predicted"/>
<accession>A0AAN8G4L2</accession>
<dbReference type="InterPro" id="IPR011992">
    <property type="entry name" value="EF-hand-dom_pair"/>
</dbReference>
<feature type="region of interest" description="Disordered" evidence="6">
    <location>
        <begin position="14"/>
        <end position="48"/>
    </location>
</feature>
<name>A0AAN8G4L2_PATCE</name>
<keyword evidence="4" id="KW-0677">Repeat</keyword>
<sequence>MAYNYGQAPGGYPGQAPGGYPGQQPGGYPGQAPGGYPPAGGFQQPGFGQPQMDPQIVGWFQAVDTDRSGKITAIELQQALTNNNWTKFNAETCRLMIGMFDKDMSGTIDMYEFQALYRYIQEWKGVFERFDQNRSGHIDYNELRNAYSTMGYNLSPQFAQMVTYKFDVQGRQALTLDTFIQSCVMLKGLTDAFKQRDPQMQGRIQLNYEDFMTMAVFNKV</sequence>
<evidence type="ECO:0000256" key="6">
    <source>
        <dbReference type="SAM" id="MobiDB-lite"/>
    </source>
</evidence>
<dbReference type="PROSITE" id="PS00018">
    <property type="entry name" value="EF_HAND_1"/>
    <property type="match status" value="2"/>
</dbReference>
<keyword evidence="9" id="KW-1185">Reference proteome</keyword>
<keyword evidence="2" id="KW-0963">Cytoplasm</keyword>
<dbReference type="Proteomes" id="UP001347796">
    <property type="component" value="Unassembled WGS sequence"/>
</dbReference>
<dbReference type="GO" id="GO:0005737">
    <property type="term" value="C:cytoplasm"/>
    <property type="evidence" value="ECO:0007669"/>
    <property type="project" value="UniProtKB-SubCell"/>
</dbReference>
<evidence type="ECO:0000313" key="8">
    <source>
        <dbReference type="EMBL" id="KAK6167521.1"/>
    </source>
</evidence>
<dbReference type="AlphaFoldDB" id="A0AAN8G4L2"/>
<dbReference type="PANTHER" id="PTHR46212">
    <property type="entry name" value="PEFLIN"/>
    <property type="match status" value="1"/>
</dbReference>
<evidence type="ECO:0000259" key="7">
    <source>
        <dbReference type="PROSITE" id="PS50222"/>
    </source>
</evidence>
<comment type="subcellular location">
    <subcellularLocation>
        <location evidence="1">Cytoplasm</location>
    </subcellularLocation>
</comment>
<dbReference type="GO" id="GO:0005509">
    <property type="term" value="F:calcium ion binding"/>
    <property type="evidence" value="ECO:0007669"/>
    <property type="project" value="InterPro"/>
</dbReference>
<dbReference type="Pfam" id="PF13499">
    <property type="entry name" value="EF-hand_7"/>
    <property type="match status" value="2"/>
</dbReference>
<dbReference type="Gene3D" id="1.10.238.10">
    <property type="entry name" value="EF-hand"/>
    <property type="match status" value="1"/>
</dbReference>
<dbReference type="PANTHER" id="PTHR46212:SF3">
    <property type="entry name" value="GH27120P"/>
    <property type="match status" value="1"/>
</dbReference>
<evidence type="ECO:0000256" key="1">
    <source>
        <dbReference type="ARBA" id="ARBA00004496"/>
    </source>
</evidence>
<reference evidence="8 9" key="1">
    <citation type="submission" date="2024-01" db="EMBL/GenBank/DDBJ databases">
        <title>The genome of the rayed Mediterranean limpet Patella caerulea (Linnaeus, 1758).</title>
        <authorList>
            <person name="Anh-Thu Weber A."/>
            <person name="Halstead-Nussloch G."/>
        </authorList>
    </citation>
    <scope>NUCLEOTIDE SEQUENCE [LARGE SCALE GENOMIC DNA]</scope>
    <source>
        <strain evidence="8">AATW-2023a</strain>
        <tissue evidence="8">Whole specimen</tissue>
    </source>
</reference>
<dbReference type="GO" id="GO:0048306">
    <property type="term" value="F:calcium-dependent protein binding"/>
    <property type="evidence" value="ECO:0007669"/>
    <property type="project" value="UniProtKB-ARBA"/>
</dbReference>
<evidence type="ECO:0000256" key="4">
    <source>
        <dbReference type="ARBA" id="ARBA00022737"/>
    </source>
</evidence>
<dbReference type="EMBL" id="JAZGQO010000018">
    <property type="protein sequence ID" value="KAK6167521.1"/>
    <property type="molecule type" value="Genomic_DNA"/>
</dbReference>
<comment type="caution">
    <text evidence="8">The sequence shown here is derived from an EMBL/GenBank/DDBJ whole genome shotgun (WGS) entry which is preliminary data.</text>
</comment>
<dbReference type="SUPFAM" id="SSF47473">
    <property type="entry name" value="EF-hand"/>
    <property type="match status" value="1"/>
</dbReference>
<evidence type="ECO:0000256" key="2">
    <source>
        <dbReference type="ARBA" id="ARBA00022490"/>
    </source>
</evidence>
<feature type="domain" description="EF-hand" evidence="7">
    <location>
        <begin position="118"/>
        <end position="153"/>
    </location>
</feature>
<feature type="compositionally biased region" description="Gly residues" evidence="6">
    <location>
        <begin position="14"/>
        <end position="33"/>
    </location>
</feature>
<dbReference type="CDD" id="cd16184">
    <property type="entry name" value="EFh_PEF_peflin"/>
    <property type="match status" value="1"/>
</dbReference>
<evidence type="ECO:0000256" key="3">
    <source>
        <dbReference type="ARBA" id="ARBA00022723"/>
    </source>
</evidence>
<dbReference type="InterPro" id="IPR051426">
    <property type="entry name" value="Peflin/Sorcin_CaBP"/>
</dbReference>
<evidence type="ECO:0000313" key="9">
    <source>
        <dbReference type="Proteomes" id="UP001347796"/>
    </source>
</evidence>
<gene>
    <name evidence="8" type="ORF">SNE40_021525</name>
</gene>
<keyword evidence="5" id="KW-0106">Calcium</keyword>
<protein>
    <recommendedName>
        <fullName evidence="7">EF-hand domain-containing protein</fullName>
    </recommendedName>
</protein>
<dbReference type="InterPro" id="IPR018247">
    <property type="entry name" value="EF_Hand_1_Ca_BS"/>
</dbReference>
<feature type="compositionally biased region" description="Low complexity" evidence="6">
    <location>
        <begin position="39"/>
        <end position="48"/>
    </location>
</feature>
<keyword evidence="3" id="KW-0479">Metal-binding</keyword>
<evidence type="ECO:0000256" key="5">
    <source>
        <dbReference type="ARBA" id="ARBA00022837"/>
    </source>
</evidence>
<dbReference type="SMART" id="SM00054">
    <property type="entry name" value="EFh"/>
    <property type="match status" value="3"/>
</dbReference>
<dbReference type="PROSITE" id="PS50222">
    <property type="entry name" value="EF_HAND_2"/>
    <property type="match status" value="2"/>
</dbReference>
<organism evidence="8 9">
    <name type="scientific">Patella caerulea</name>
    <name type="common">Rayed Mediterranean limpet</name>
    <dbReference type="NCBI Taxonomy" id="87958"/>
    <lineage>
        <taxon>Eukaryota</taxon>
        <taxon>Metazoa</taxon>
        <taxon>Spiralia</taxon>
        <taxon>Lophotrochozoa</taxon>
        <taxon>Mollusca</taxon>
        <taxon>Gastropoda</taxon>
        <taxon>Patellogastropoda</taxon>
        <taxon>Patelloidea</taxon>
        <taxon>Patellidae</taxon>
        <taxon>Patella</taxon>
    </lineage>
</organism>
<feature type="domain" description="EF-hand" evidence="7">
    <location>
        <begin position="51"/>
        <end position="86"/>
    </location>
</feature>
<dbReference type="InterPro" id="IPR002048">
    <property type="entry name" value="EF_hand_dom"/>
</dbReference>